<dbReference type="STRING" id="183.GCA_002009735_02474"/>
<evidence type="ECO:0000313" key="1">
    <source>
        <dbReference type="EMBL" id="EHQ06831.1"/>
    </source>
</evidence>
<evidence type="ECO:0000313" key="2">
    <source>
        <dbReference type="Proteomes" id="UP000005737"/>
    </source>
</evidence>
<proteinExistence type="predicted"/>
<accession>H2CGB6</accession>
<sequence>MTEAHPLQRASRAALFFILLLTIFPFSCLPFAADRQTTPESPGSLPGSLIEVIRGEAALLISVPHDGSLDASLPKRESGADFSLDRDVNSALLARDIAASYAGIQGSHPTLIINRLHRIYLDVNRPRSEAATDSNALQIYDLYHQTIQAETHRLKALHGSVLFVDLHAQATYPADLMTDRESTALLALQKIAHRYSVYGISAIARADLFEHTCLLPCSLVIAPVPDGFLDGYTAKSVRQSGIQSLQLEVHARQLRNETRRRQLADALARLLVR</sequence>
<gene>
    <name evidence="1" type="ORF">Lepil_2154</name>
</gene>
<dbReference type="SUPFAM" id="SSF53187">
    <property type="entry name" value="Zn-dependent exopeptidases"/>
    <property type="match status" value="1"/>
</dbReference>
<protein>
    <submittedName>
        <fullName evidence="1">N-formylglutamate amidohydrolase</fullName>
    </submittedName>
</protein>
<dbReference type="Proteomes" id="UP000005737">
    <property type="component" value="Unassembled WGS sequence"/>
</dbReference>
<reference evidence="1 2" key="1">
    <citation type="submission" date="2011-10" db="EMBL/GenBank/DDBJ databases">
        <title>The Improved High-Quality Draft genome of Leptonema illini DSM 21528.</title>
        <authorList>
            <consortium name="US DOE Joint Genome Institute (JGI-PGF)"/>
            <person name="Lucas S."/>
            <person name="Copeland A."/>
            <person name="Lapidus A."/>
            <person name="Glavina del Rio T."/>
            <person name="Dalin E."/>
            <person name="Tice H."/>
            <person name="Bruce D."/>
            <person name="Goodwin L."/>
            <person name="Pitluck S."/>
            <person name="Peters L."/>
            <person name="Mikhailova N."/>
            <person name="Held B."/>
            <person name="Kyrpides N."/>
            <person name="Mavromatis K."/>
            <person name="Ivanova N."/>
            <person name="Markowitz V."/>
            <person name="Cheng J.-F."/>
            <person name="Hugenholtz P."/>
            <person name="Woyke T."/>
            <person name="Wu D."/>
            <person name="Gronow S."/>
            <person name="Wellnitz S."/>
            <person name="Brambilla E.-M."/>
            <person name="Klenk H.-P."/>
            <person name="Eisen J.A."/>
        </authorList>
    </citation>
    <scope>NUCLEOTIDE SEQUENCE [LARGE SCALE GENOMIC DNA]</scope>
    <source>
        <strain evidence="1 2">DSM 21528</strain>
    </source>
</reference>
<dbReference type="RefSeq" id="WP_002772521.1">
    <property type="nucleotide sequence ID" value="NZ_JH597773.1"/>
</dbReference>
<organism evidence="1 2">
    <name type="scientific">Leptonema illini DSM 21528</name>
    <dbReference type="NCBI Taxonomy" id="929563"/>
    <lineage>
        <taxon>Bacteria</taxon>
        <taxon>Pseudomonadati</taxon>
        <taxon>Spirochaetota</taxon>
        <taxon>Spirochaetia</taxon>
        <taxon>Leptospirales</taxon>
        <taxon>Leptospiraceae</taxon>
        <taxon>Leptonema</taxon>
    </lineage>
</organism>
<keyword evidence="2" id="KW-1185">Reference proteome</keyword>
<dbReference type="AlphaFoldDB" id="H2CGB6"/>
<keyword evidence="1" id="KW-0378">Hydrolase</keyword>
<dbReference type="EMBL" id="JH597773">
    <property type="protein sequence ID" value="EHQ06831.1"/>
    <property type="molecule type" value="Genomic_DNA"/>
</dbReference>
<dbReference type="GO" id="GO:0016787">
    <property type="term" value="F:hydrolase activity"/>
    <property type="evidence" value="ECO:0007669"/>
    <property type="project" value="UniProtKB-KW"/>
</dbReference>
<dbReference type="HOGENOM" id="CLU_1018621_0_0_12"/>
<dbReference type="Gene3D" id="3.40.630.40">
    <property type="entry name" value="Zn-dependent exopeptidases"/>
    <property type="match status" value="1"/>
</dbReference>
<name>H2CGB6_9LEPT</name>